<evidence type="ECO:0000313" key="1">
    <source>
        <dbReference type="EMBL" id="CAD7289454.1"/>
    </source>
</evidence>
<sequence>MVLKDGLLAKFSFISKCGWWITDIWRDLYMINEQSESESFIKEIINADFTASMLEVNELLFSAQKSGELDEIMAKCKAFG</sequence>
<proteinExistence type="predicted"/>
<protein>
    <submittedName>
        <fullName evidence="1">Uncharacterized protein</fullName>
    </submittedName>
</protein>
<reference evidence="1 2" key="1">
    <citation type="submission" date="2020-11" db="EMBL/GenBank/DDBJ databases">
        <authorList>
            <person name="Peeters C."/>
        </authorList>
    </citation>
    <scope>NUCLEOTIDE SEQUENCE [LARGE SCALE GENOMIC DNA]</scope>
    <source>
        <strain evidence="1 2">LMG 8286</strain>
    </source>
</reference>
<accession>A0ABM8Q900</accession>
<dbReference type="Proteomes" id="UP000789359">
    <property type="component" value="Unassembled WGS sequence"/>
</dbReference>
<gene>
    <name evidence="1" type="ORF">LMG8286_01815</name>
</gene>
<keyword evidence="2" id="KW-1185">Reference proteome</keyword>
<dbReference type="EMBL" id="CAJHOE010000011">
    <property type="protein sequence ID" value="CAD7289454.1"/>
    <property type="molecule type" value="Genomic_DNA"/>
</dbReference>
<name>A0ABM8Q900_9BACT</name>
<organism evidence="1 2">
    <name type="scientific">Campylobacter suis</name>
    <dbReference type="NCBI Taxonomy" id="2790657"/>
    <lineage>
        <taxon>Bacteria</taxon>
        <taxon>Pseudomonadati</taxon>
        <taxon>Campylobacterota</taxon>
        <taxon>Epsilonproteobacteria</taxon>
        <taxon>Campylobacterales</taxon>
        <taxon>Campylobacteraceae</taxon>
        <taxon>Campylobacter</taxon>
    </lineage>
</organism>
<comment type="caution">
    <text evidence="1">The sequence shown here is derived from an EMBL/GenBank/DDBJ whole genome shotgun (WGS) entry which is preliminary data.</text>
</comment>
<evidence type="ECO:0000313" key="2">
    <source>
        <dbReference type="Proteomes" id="UP000789359"/>
    </source>
</evidence>